<dbReference type="PANTHER" id="PTHR32308:SF10">
    <property type="entry name" value="CITRATE LYASE SUBUNIT BETA"/>
    <property type="match status" value="1"/>
</dbReference>
<dbReference type="GO" id="GO:0006107">
    <property type="term" value="P:oxaloacetate metabolic process"/>
    <property type="evidence" value="ECO:0007669"/>
    <property type="project" value="TreeGrafter"/>
</dbReference>
<evidence type="ECO:0000256" key="3">
    <source>
        <dbReference type="ARBA" id="ARBA00022842"/>
    </source>
</evidence>
<keyword evidence="3" id="KW-0460">Magnesium</keyword>
<dbReference type="GO" id="GO:0000287">
    <property type="term" value="F:magnesium ion binding"/>
    <property type="evidence" value="ECO:0007669"/>
    <property type="project" value="TreeGrafter"/>
</dbReference>
<proteinExistence type="predicted"/>
<evidence type="ECO:0000259" key="4">
    <source>
        <dbReference type="Pfam" id="PF03328"/>
    </source>
</evidence>
<evidence type="ECO:0000256" key="2">
    <source>
        <dbReference type="ARBA" id="ARBA00022723"/>
    </source>
</evidence>
<dbReference type="InterPro" id="IPR011206">
    <property type="entry name" value="Citrate_lyase_beta/mcl1/mcl2"/>
</dbReference>
<evidence type="ECO:0000256" key="1">
    <source>
        <dbReference type="ARBA" id="ARBA00001946"/>
    </source>
</evidence>
<keyword evidence="2" id="KW-0479">Metal-binding</keyword>
<dbReference type="AlphaFoldDB" id="A0A381PA78"/>
<organism evidence="5">
    <name type="scientific">marine metagenome</name>
    <dbReference type="NCBI Taxonomy" id="408172"/>
    <lineage>
        <taxon>unclassified sequences</taxon>
        <taxon>metagenomes</taxon>
        <taxon>ecological metagenomes</taxon>
    </lineage>
</organism>
<dbReference type="InterPro" id="IPR015813">
    <property type="entry name" value="Pyrv/PenolPyrv_kinase-like_dom"/>
</dbReference>
<feature type="domain" description="HpcH/HpaI aldolase/citrate lyase" evidence="4">
    <location>
        <begin position="2"/>
        <end position="209"/>
    </location>
</feature>
<accession>A0A381PA78</accession>
<protein>
    <recommendedName>
        <fullName evidence="4">HpcH/HpaI aldolase/citrate lyase domain-containing protein</fullName>
    </recommendedName>
</protein>
<evidence type="ECO:0000313" key="5">
    <source>
        <dbReference type="EMBL" id="SUZ63885.1"/>
    </source>
</evidence>
<dbReference type="InterPro" id="IPR040442">
    <property type="entry name" value="Pyrv_kinase-like_dom_sf"/>
</dbReference>
<dbReference type="InterPro" id="IPR005000">
    <property type="entry name" value="Aldolase/citrate-lyase_domain"/>
</dbReference>
<sequence>MPAANERALEKAKEIPADALIFDLEDAVSPESKEVARAQACAAVSSAEYGNRELTIRCNGLETPWGEDDILAAASAAPAAVVIPKVDGPEYLDRVSSLLDEGGAPASTRIWAMVETPSGILEVDQIARHERMEVMVLGTNDMAKELRATITPDRQALLPHLARCLVSVRAADKGILDGVYNDIQDDTGFASVCLQGAQMGFDGKTLIHPSQVAPTNEIFAPSLDELDFHRRVIEEFETAEKDGRGVLTIDGKMIENLHVDEARRVLAVAEAIAAL</sequence>
<dbReference type="PIRSF" id="PIRSF015582">
    <property type="entry name" value="Cit_lyase_B"/>
    <property type="match status" value="1"/>
</dbReference>
<comment type="cofactor">
    <cofactor evidence="1">
        <name>Mg(2+)</name>
        <dbReference type="ChEBI" id="CHEBI:18420"/>
    </cofactor>
</comment>
<dbReference type="Pfam" id="PF03328">
    <property type="entry name" value="HpcH_HpaI"/>
    <property type="match status" value="1"/>
</dbReference>
<gene>
    <name evidence="5" type="ORF">METZ01_LOCUS16739</name>
</gene>
<dbReference type="SUPFAM" id="SSF51621">
    <property type="entry name" value="Phosphoenolpyruvate/pyruvate domain"/>
    <property type="match status" value="1"/>
</dbReference>
<dbReference type="GO" id="GO:0003824">
    <property type="term" value="F:catalytic activity"/>
    <property type="evidence" value="ECO:0007669"/>
    <property type="project" value="InterPro"/>
</dbReference>
<name>A0A381PA78_9ZZZZ</name>
<dbReference type="EMBL" id="UINC01000927">
    <property type="protein sequence ID" value="SUZ63885.1"/>
    <property type="molecule type" value="Genomic_DNA"/>
</dbReference>
<dbReference type="PANTHER" id="PTHR32308">
    <property type="entry name" value="LYASE BETA SUBUNIT, PUTATIVE (AFU_ORTHOLOGUE AFUA_4G13030)-RELATED"/>
    <property type="match status" value="1"/>
</dbReference>
<reference evidence="5" key="1">
    <citation type="submission" date="2018-05" db="EMBL/GenBank/DDBJ databases">
        <authorList>
            <person name="Lanie J.A."/>
            <person name="Ng W.-L."/>
            <person name="Kazmierczak K.M."/>
            <person name="Andrzejewski T.M."/>
            <person name="Davidsen T.M."/>
            <person name="Wayne K.J."/>
            <person name="Tettelin H."/>
            <person name="Glass J.I."/>
            <person name="Rusch D."/>
            <person name="Podicherti R."/>
            <person name="Tsui H.-C.T."/>
            <person name="Winkler M.E."/>
        </authorList>
    </citation>
    <scope>NUCLEOTIDE SEQUENCE</scope>
</reference>
<dbReference type="Gene3D" id="3.20.20.60">
    <property type="entry name" value="Phosphoenolpyruvate-binding domains"/>
    <property type="match status" value="1"/>
</dbReference>